<comment type="subcellular location">
    <subcellularLocation>
        <location evidence="1">Membrane</location>
        <topology evidence="1">Multi-pass membrane protein</topology>
    </subcellularLocation>
</comment>
<evidence type="ECO:0000256" key="2">
    <source>
        <dbReference type="ARBA" id="ARBA00022676"/>
    </source>
</evidence>
<protein>
    <submittedName>
        <fullName evidence="9">Glycosyltransferase involved in cell wall bisynthesis (WcaA) (PDB:5MLZ)</fullName>
    </submittedName>
</protein>
<dbReference type="Proteomes" id="UP001154272">
    <property type="component" value="Unassembled WGS sequence"/>
</dbReference>
<dbReference type="Pfam" id="PF00535">
    <property type="entry name" value="Glycos_transf_2"/>
    <property type="match status" value="1"/>
</dbReference>
<dbReference type="CDD" id="cd04187">
    <property type="entry name" value="DPM1_like_bac"/>
    <property type="match status" value="1"/>
</dbReference>
<evidence type="ECO:0000259" key="8">
    <source>
        <dbReference type="Pfam" id="PF00535"/>
    </source>
</evidence>
<dbReference type="RefSeq" id="WP_282023792.1">
    <property type="nucleotide sequence ID" value="NZ_CAMXCH010000002.1"/>
</dbReference>
<sequence>MNNDIINQNTVRSEIPSLAIVVPCYNEAEAFSRGVTELSKVINDLIAKKKIKNDSYILFIDDGSTDNTWFQIKQAGEEMLHVRGLKLSRNQGQRVAMLAGLTSINTDVSISVDVDLQDDLNCIEQMIDKYMQGNEIVYGVRDDRSKDSIFKRNTANMFYKLMNLMGVNHIPNHSEYRLLSKRAIHCLLEYKEQNLYIRGVLPLIGFKSDKVFYARQERIDGQTKYSFFKLLSLAIEAITSFSVFPLRLIAILGFGTCILAIISMFYGVISKIGGFAVQGWSSLIISIFFLSGVQLLSLGVIGEYIGKIYIETKQRPKFFIDETIGKF</sequence>
<evidence type="ECO:0000256" key="6">
    <source>
        <dbReference type="ARBA" id="ARBA00023136"/>
    </source>
</evidence>
<evidence type="ECO:0000256" key="3">
    <source>
        <dbReference type="ARBA" id="ARBA00022679"/>
    </source>
</evidence>
<proteinExistence type="predicted"/>
<dbReference type="InterPro" id="IPR050256">
    <property type="entry name" value="Glycosyltransferase_2"/>
</dbReference>
<evidence type="ECO:0000313" key="9">
    <source>
        <dbReference type="EMBL" id="CAI3942854.1"/>
    </source>
</evidence>
<keyword evidence="3" id="KW-0808">Transferase</keyword>
<organism evidence="9 10">
    <name type="scientific">Commensalibacter papalotli</name>
    <name type="common">ex Botero et al. 2024</name>
    <dbReference type="NCBI Taxonomy" id="2972766"/>
    <lineage>
        <taxon>Bacteria</taxon>
        <taxon>Pseudomonadati</taxon>
        <taxon>Pseudomonadota</taxon>
        <taxon>Alphaproteobacteria</taxon>
        <taxon>Acetobacterales</taxon>
        <taxon>Acetobacteraceae</taxon>
    </lineage>
</organism>
<evidence type="ECO:0000256" key="5">
    <source>
        <dbReference type="ARBA" id="ARBA00022989"/>
    </source>
</evidence>
<dbReference type="InterPro" id="IPR001173">
    <property type="entry name" value="Glyco_trans_2-like"/>
</dbReference>
<evidence type="ECO:0000313" key="10">
    <source>
        <dbReference type="Proteomes" id="UP001154272"/>
    </source>
</evidence>
<keyword evidence="6 7" id="KW-0472">Membrane</keyword>
<keyword evidence="2" id="KW-0328">Glycosyltransferase</keyword>
<dbReference type="Gene3D" id="3.90.550.10">
    <property type="entry name" value="Spore Coat Polysaccharide Biosynthesis Protein SpsA, Chain A"/>
    <property type="match status" value="1"/>
</dbReference>
<evidence type="ECO:0000256" key="1">
    <source>
        <dbReference type="ARBA" id="ARBA00004141"/>
    </source>
</evidence>
<evidence type="ECO:0000256" key="4">
    <source>
        <dbReference type="ARBA" id="ARBA00022692"/>
    </source>
</evidence>
<comment type="caution">
    <text evidence="9">The sequence shown here is derived from an EMBL/GenBank/DDBJ whole genome shotgun (WGS) entry which is preliminary data.</text>
</comment>
<dbReference type="SUPFAM" id="SSF53448">
    <property type="entry name" value="Nucleotide-diphospho-sugar transferases"/>
    <property type="match status" value="1"/>
</dbReference>
<gene>
    <name evidence="9" type="ORF">R83534S58_LOCUS1237</name>
</gene>
<feature type="transmembrane region" description="Helical" evidence="7">
    <location>
        <begin position="248"/>
        <end position="269"/>
    </location>
</feature>
<dbReference type="PANTHER" id="PTHR48090">
    <property type="entry name" value="UNDECAPRENYL-PHOSPHATE 4-DEOXY-4-FORMAMIDO-L-ARABINOSE TRANSFERASE-RELATED"/>
    <property type="match status" value="1"/>
</dbReference>
<reference evidence="9" key="1">
    <citation type="submission" date="2022-10" db="EMBL/GenBank/DDBJ databases">
        <authorList>
            <person name="Botero Cardona J."/>
        </authorList>
    </citation>
    <scope>NUCLEOTIDE SEQUENCE</scope>
    <source>
        <strain evidence="9">R-83534</strain>
    </source>
</reference>
<feature type="transmembrane region" description="Helical" evidence="7">
    <location>
        <begin position="281"/>
        <end position="305"/>
    </location>
</feature>
<accession>A0ABM9HPF6</accession>
<feature type="domain" description="Glycosyltransferase 2-like" evidence="8">
    <location>
        <begin position="20"/>
        <end position="182"/>
    </location>
</feature>
<name>A0ABM9HPF6_9PROT</name>
<dbReference type="EMBL" id="CAMXCH010000002">
    <property type="protein sequence ID" value="CAI3942854.1"/>
    <property type="molecule type" value="Genomic_DNA"/>
</dbReference>
<dbReference type="InterPro" id="IPR029044">
    <property type="entry name" value="Nucleotide-diphossugar_trans"/>
</dbReference>
<keyword evidence="4 7" id="KW-0812">Transmembrane</keyword>
<keyword evidence="5 7" id="KW-1133">Transmembrane helix</keyword>
<evidence type="ECO:0000256" key="7">
    <source>
        <dbReference type="SAM" id="Phobius"/>
    </source>
</evidence>
<dbReference type="PANTHER" id="PTHR48090:SF1">
    <property type="entry name" value="PROPHAGE BACTOPRENOL GLUCOSYL TRANSFERASE HOMOLOG"/>
    <property type="match status" value="1"/>
</dbReference>
<keyword evidence="10" id="KW-1185">Reference proteome</keyword>